<dbReference type="EMBL" id="CP023422">
    <property type="protein sequence ID" value="ATD60160.1"/>
    <property type="molecule type" value="Genomic_DNA"/>
</dbReference>
<organism evidence="1 2">
    <name type="scientific">Janthinobacterium svalbardensis</name>
    <dbReference type="NCBI Taxonomy" id="368607"/>
    <lineage>
        <taxon>Bacteria</taxon>
        <taxon>Pseudomonadati</taxon>
        <taxon>Pseudomonadota</taxon>
        <taxon>Betaproteobacteria</taxon>
        <taxon>Burkholderiales</taxon>
        <taxon>Oxalobacteraceae</taxon>
        <taxon>Janthinobacterium</taxon>
    </lineage>
</organism>
<evidence type="ECO:0000313" key="1">
    <source>
        <dbReference type="EMBL" id="ATD60160.1"/>
    </source>
</evidence>
<gene>
    <name evidence="1" type="ORF">CNX70_08115</name>
</gene>
<dbReference type="Proteomes" id="UP000218437">
    <property type="component" value="Chromosome"/>
</dbReference>
<dbReference type="AlphaFoldDB" id="A0A290WTE6"/>
<accession>A0A290WTE6</accession>
<name>A0A290WTE6_9BURK</name>
<sequence>MPELDFMTRSDIESAIRRIDELFACQIFTQANSRHVLFRAAFIELLIALRDLMYKTEAFSSRINFDDDVKKLARVNDVSDLIKYVRDALCHPDSENHYIEAGMKATFNVAFGRCNLLSIGDFVQASLYEDDICFFFGSHGIYLQRHVVRAFNEAKAKLQPLLAVPL</sequence>
<keyword evidence="2" id="KW-1185">Reference proteome</keyword>
<reference evidence="1 2" key="1">
    <citation type="submission" date="2017-09" db="EMBL/GenBank/DDBJ databases">
        <title>Complete genome sequence of Janthinobacterium svalbardensis PAMC 27463.</title>
        <authorList>
            <person name="Cho Y.-J."/>
            <person name="Cho A."/>
            <person name="Kim O.-S."/>
            <person name="Lee J.-I."/>
        </authorList>
    </citation>
    <scope>NUCLEOTIDE SEQUENCE [LARGE SCALE GENOMIC DNA]</scope>
    <source>
        <strain evidence="1 2">PAMC 27463</strain>
    </source>
</reference>
<protein>
    <recommendedName>
        <fullName evidence="3">HEPN AbiU2-like domain-containing protein</fullName>
    </recommendedName>
</protein>
<evidence type="ECO:0008006" key="3">
    <source>
        <dbReference type="Google" id="ProtNLM"/>
    </source>
</evidence>
<dbReference type="RefSeq" id="WP_096234291.1">
    <property type="nucleotide sequence ID" value="NZ_CP023422.1"/>
</dbReference>
<dbReference type="KEGG" id="jsv:CNX70_08115"/>
<proteinExistence type="predicted"/>
<evidence type="ECO:0000313" key="2">
    <source>
        <dbReference type="Proteomes" id="UP000218437"/>
    </source>
</evidence>